<dbReference type="Gene3D" id="3.30.420.40">
    <property type="match status" value="2"/>
</dbReference>
<comment type="caution">
    <text evidence="3">The sequence shown here is derived from an EMBL/GenBank/DDBJ whole genome shotgun (WGS) entry which is preliminary data.</text>
</comment>
<evidence type="ECO:0000313" key="3">
    <source>
        <dbReference type="EMBL" id="RCK68865.1"/>
    </source>
</evidence>
<feature type="region of interest" description="Disordered" evidence="1">
    <location>
        <begin position="204"/>
        <end position="236"/>
    </location>
</feature>
<dbReference type="EMBL" id="QOUI01000008">
    <property type="protein sequence ID" value="RCK68865.1"/>
    <property type="molecule type" value="Genomic_DNA"/>
</dbReference>
<evidence type="ECO:0000313" key="4">
    <source>
        <dbReference type="Proteomes" id="UP000252770"/>
    </source>
</evidence>
<dbReference type="PANTHER" id="PTHR11735">
    <property type="entry name" value="TRNA N6-ADENOSINE THREONYLCARBAMOYLTRANSFERASE"/>
    <property type="match status" value="1"/>
</dbReference>
<dbReference type="InterPro" id="IPR000905">
    <property type="entry name" value="Gcp-like_dom"/>
</dbReference>
<dbReference type="AlphaFoldDB" id="A0A367YSJ7"/>
<dbReference type="InterPro" id="IPR043129">
    <property type="entry name" value="ATPase_NBD"/>
</dbReference>
<dbReference type="InterPro" id="IPR022496">
    <property type="entry name" value="T6A_TsaB"/>
</dbReference>
<organism evidence="3 4">
    <name type="scientific">Desertihabitans brevis</name>
    <dbReference type="NCBI Taxonomy" id="2268447"/>
    <lineage>
        <taxon>Bacteria</taxon>
        <taxon>Bacillati</taxon>
        <taxon>Actinomycetota</taxon>
        <taxon>Actinomycetes</taxon>
        <taxon>Propionibacteriales</taxon>
        <taxon>Propionibacteriaceae</taxon>
        <taxon>Desertihabitans</taxon>
    </lineage>
</organism>
<dbReference type="RefSeq" id="WP_114127151.1">
    <property type="nucleotide sequence ID" value="NZ_QOUI01000008.1"/>
</dbReference>
<sequence length="236" mass="23942">MTARADGLTLGLDTSGVVAAGLARGTEVLASRSHDDTRAHVEQLTPLVQTLLEEAGAGWDDLTRVVVGIGPGPFTGLRVGIASAEVLALALGLPCTGVCSLDVLALQAVRAEAVTGDFVVVTDARRREVYRATYAADGTRTSGPEVGPAAQVPALPVVGPGAHLDAELADRSVAAVGSLDAGVLAAGVDLLPDAGLEPLYLRRPDATVPGRPKSTLVTPAPRLRVRPASGRRGSGA</sequence>
<reference evidence="3 4" key="1">
    <citation type="submission" date="2018-07" db="EMBL/GenBank/DDBJ databases">
        <title>Desertimonas flava gen. nov. sp. nov.</title>
        <authorList>
            <person name="Liu S."/>
        </authorList>
    </citation>
    <scope>NUCLEOTIDE SEQUENCE [LARGE SCALE GENOMIC DNA]</scope>
    <source>
        <strain evidence="3 4">16Sb5-5</strain>
    </source>
</reference>
<dbReference type="PANTHER" id="PTHR11735:SF11">
    <property type="entry name" value="TRNA THREONYLCARBAMOYLADENOSINE BIOSYNTHESIS PROTEIN TSAB"/>
    <property type="match status" value="1"/>
</dbReference>
<dbReference type="GO" id="GO:0016740">
    <property type="term" value="F:transferase activity"/>
    <property type="evidence" value="ECO:0007669"/>
    <property type="project" value="UniProtKB-KW"/>
</dbReference>
<accession>A0A367YSJ7</accession>
<dbReference type="NCBIfam" id="TIGR03725">
    <property type="entry name" value="T6A_YeaZ"/>
    <property type="match status" value="1"/>
</dbReference>
<keyword evidence="3" id="KW-0808">Transferase</keyword>
<gene>
    <name evidence="3" type="primary">tsaB</name>
    <name evidence="3" type="ORF">DT076_13125</name>
</gene>
<dbReference type="GO" id="GO:0005829">
    <property type="term" value="C:cytosol"/>
    <property type="evidence" value="ECO:0007669"/>
    <property type="project" value="TreeGrafter"/>
</dbReference>
<dbReference type="Proteomes" id="UP000252770">
    <property type="component" value="Unassembled WGS sequence"/>
</dbReference>
<proteinExistence type="predicted"/>
<evidence type="ECO:0000259" key="2">
    <source>
        <dbReference type="Pfam" id="PF00814"/>
    </source>
</evidence>
<evidence type="ECO:0000256" key="1">
    <source>
        <dbReference type="SAM" id="MobiDB-lite"/>
    </source>
</evidence>
<dbReference type="Pfam" id="PF00814">
    <property type="entry name" value="TsaD"/>
    <property type="match status" value="1"/>
</dbReference>
<dbReference type="SUPFAM" id="SSF53067">
    <property type="entry name" value="Actin-like ATPase domain"/>
    <property type="match status" value="2"/>
</dbReference>
<protein>
    <submittedName>
        <fullName evidence="3">tRNA (Adenosine(37)-N6)-threonylcarbamoyltransferase complex dimerization subunit type 1 TsaB</fullName>
    </submittedName>
</protein>
<feature type="domain" description="Gcp-like" evidence="2">
    <location>
        <begin position="37"/>
        <end position="153"/>
    </location>
</feature>
<name>A0A367YSJ7_9ACTN</name>
<keyword evidence="4" id="KW-1185">Reference proteome</keyword>
<dbReference type="GO" id="GO:0002949">
    <property type="term" value="P:tRNA threonylcarbamoyladenosine modification"/>
    <property type="evidence" value="ECO:0007669"/>
    <property type="project" value="InterPro"/>
</dbReference>